<comment type="caution">
    <text evidence="9">The sequence shown here is derived from an EMBL/GenBank/DDBJ whole genome shotgun (WGS) entry which is preliminary data.</text>
</comment>
<evidence type="ECO:0000313" key="10">
    <source>
        <dbReference type="Proteomes" id="UP000593564"/>
    </source>
</evidence>
<dbReference type="Proteomes" id="UP000593564">
    <property type="component" value="Unassembled WGS sequence"/>
</dbReference>
<dbReference type="GO" id="GO:0016020">
    <property type="term" value="C:membrane"/>
    <property type="evidence" value="ECO:0007669"/>
    <property type="project" value="UniProtKB-SubCell"/>
</dbReference>
<keyword evidence="6 7" id="KW-0408">Iron</keyword>
<dbReference type="InterPro" id="IPR002401">
    <property type="entry name" value="Cyt_P450_E_grp-I"/>
</dbReference>
<dbReference type="PANTHER" id="PTHR24286:SF305">
    <property type="entry name" value="CYTOCHROME P450 708A2"/>
    <property type="match status" value="1"/>
</dbReference>
<evidence type="ECO:0000256" key="3">
    <source>
        <dbReference type="ARBA" id="ARBA00022723"/>
    </source>
</evidence>
<dbReference type="PROSITE" id="PS00086">
    <property type="entry name" value="CYTOCHROME_P450"/>
    <property type="match status" value="1"/>
</dbReference>
<dbReference type="Gene3D" id="1.10.630.10">
    <property type="entry name" value="Cytochrome P450"/>
    <property type="match status" value="1"/>
</dbReference>
<evidence type="ECO:0000256" key="6">
    <source>
        <dbReference type="ARBA" id="ARBA00023004"/>
    </source>
</evidence>
<dbReference type="GO" id="GO:0004497">
    <property type="term" value="F:monooxygenase activity"/>
    <property type="evidence" value="ECO:0007669"/>
    <property type="project" value="UniProtKB-KW"/>
</dbReference>
<keyword evidence="4" id="KW-0472">Membrane</keyword>
<reference evidence="9 10" key="2">
    <citation type="submission" date="2020-07" db="EMBL/GenBank/DDBJ databases">
        <title>Genome assembly of wild tea tree DASZ reveals pedigree and selection history of tea varieties.</title>
        <authorList>
            <person name="Zhang W."/>
        </authorList>
    </citation>
    <scope>NUCLEOTIDE SEQUENCE [LARGE SCALE GENOMIC DNA]</scope>
    <source>
        <strain evidence="10">cv. G240</strain>
        <tissue evidence="9">Leaf</tissue>
    </source>
</reference>
<keyword evidence="3 7" id="KW-0479">Metal-binding</keyword>
<evidence type="ECO:0008006" key="11">
    <source>
        <dbReference type="Google" id="ProtNLM"/>
    </source>
</evidence>
<dbReference type="AlphaFoldDB" id="A0A7J7HQZ9"/>
<dbReference type="GO" id="GO:0010268">
    <property type="term" value="P:brassinosteroid homeostasis"/>
    <property type="evidence" value="ECO:0007669"/>
    <property type="project" value="TreeGrafter"/>
</dbReference>
<gene>
    <name evidence="9" type="ORF">HYC85_007693</name>
</gene>
<keyword evidence="2" id="KW-0812">Transmembrane</keyword>
<dbReference type="SUPFAM" id="SSF48264">
    <property type="entry name" value="Cytochrome P450"/>
    <property type="match status" value="1"/>
</dbReference>
<dbReference type="GO" id="GO:0020037">
    <property type="term" value="F:heme binding"/>
    <property type="evidence" value="ECO:0007669"/>
    <property type="project" value="InterPro"/>
</dbReference>
<dbReference type="InterPro" id="IPR017972">
    <property type="entry name" value="Cyt_P450_CS"/>
</dbReference>
<accession>A0A7J7HQZ9</accession>
<dbReference type="InterPro" id="IPR001128">
    <property type="entry name" value="Cyt_P450"/>
</dbReference>
<dbReference type="InterPro" id="IPR036396">
    <property type="entry name" value="Cyt_P450_sf"/>
</dbReference>
<dbReference type="PANTHER" id="PTHR24286">
    <property type="entry name" value="CYTOCHROME P450 26"/>
    <property type="match status" value="1"/>
</dbReference>
<keyword evidence="5 8" id="KW-0560">Oxidoreductase</keyword>
<keyword evidence="10" id="KW-1185">Reference proteome</keyword>
<name>A0A7J7HQZ9_CAMSI</name>
<keyword evidence="8" id="KW-0503">Monooxygenase</keyword>
<dbReference type="GO" id="GO:0016132">
    <property type="term" value="P:brassinosteroid biosynthetic process"/>
    <property type="evidence" value="ECO:0007669"/>
    <property type="project" value="TreeGrafter"/>
</dbReference>
<evidence type="ECO:0000256" key="7">
    <source>
        <dbReference type="PIRSR" id="PIRSR602401-1"/>
    </source>
</evidence>
<dbReference type="Pfam" id="PF00067">
    <property type="entry name" value="p450"/>
    <property type="match status" value="1"/>
</dbReference>
<feature type="binding site" description="axial binding residue" evidence="7">
    <location>
        <position position="47"/>
    </location>
    <ligand>
        <name>heme</name>
        <dbReference type="ChEBI" id="CHEBI:30413"/>
    </ligand>
    <ligandPart>
        <name>Fe</name>
        <dbReference type="ChEBI" id="CHEBI:18248"/>
    </ligandPart>
</feature>
<keyword evidence="4" id="KW-1133">Transmembrane helix</keyword>
<dbReference type="GO" id="GO:0005506">
    <property type="term" value="F:iron ion binding"/>
    <property type="evidence" value="ECO:0007669"/>
    <property type="project" value="InterPro"/>
</dbReference>
<proteinExistence type="inferred from homology"/>
<dbReference type="EMBL" id="JACBKZ010000003">
    <property type="protein sequence ID" value="KAF5954837.1"/>
    <property type="molecule type" value="Genomic_DNA"/>
</dbReference>
<dbReference type="PRINTS" id="PR00463">
    <property type="entry name" value="EP450I"/>
</dbReference>
<dbReference type="GO" id="GO:0016125">
    <property type="term" value="P:sterol metabolic process"/>
    <property type="evidence" value="ECO:0007669"/>
    <property type="project" value="TreeGrafter"/>
</dbReference>
<evidence type="ECO:0000256" key="8">
    <source>
        <dbReference type="RuleBase" id="RU000461"/>
    </source>
</evidence>
<comment type="cofactor">
    <cofactor evidence="7">
        <name>heme</name>
        <dbReference type="ChEBI" id="CHEBI:30413"/>
    </cofactor>
</comment>
<reference evidence="10" key="1">
    <citation type="journal article" date="2020" name="Nat. Commun.">
        <title>Genome assembly of wild tea tree DASZ reveals pedigree and selection history of tea varieties.</title>
        <authorList>
            <person name="Zhang W."/>
            <person name="Zhang Y."/>
            <person name="Qiu H."/>
            <person name="Guo Y."/>
            <person name="Wan H."/>
            <person name="Zhang X."/>
            <person name="Scossa F."/>
            <person name="Alseekh S."/>
            <person name="Zhang Q."/>
            <person name="Wang P."/>
            <person name="Xu L."/>
            <person name="Schmidt M.H."/>
            <person name="Jia X."/>
            <person name="Li D."/>
            <person name="Zhu A."/>
            <person name="Guo F."/>
            <person name="Chen W."/>
            <person name="Ni D."/>
            <person name="Usadel B."/>
            <person name="Fernie A.R."/>
            <person name="Wen W."/>
        </authorList>
    </citation>
    <scope>NUCLEOTIDE SEQUENCE [LARGE SCALE GENOMIC DNA]</scope>
    <source>
        <strain evidence="10">cv. G240</strain>
    </source>
</reference>
<comment type="subcellular location">
    <subcellularLocation>
        <location evidence="1">Membrane</location>
        <topology evidence="1">Single-pass membrane protein</topology>
    </subcellularLocation>
</comment>
<dbReference type="GO" id="GO:0016705">
    <property type="term" value="F:oxidoreductase activity, acting on paired donors, with incorporation or reduction of molecular oxygen"/>
    <property type="evidence" value="ECO:0007669"/>
    <property type="project" value="InterPro"/>
</dbReference>
<protein>
    <recommendedName>
        <fullName evidence="11">Cytochrome P450</fullName>
    </recommendedName>
</protein>
<evidence type="ECO:0000256" key="2">
    <source>
        <dbReference type="ARBA" id="ARBA00022692"/>
    </source>
</evidence>
<evidence type="ECO:0000313" key="9">
    <source>
        <dbReference type="EMBL" id="KAF5954837.1"/>
    </source>
</evidence>
<organism evidence="9 10">
    <name type="scientific">Camellia sinensis</name>
    <name type="common">Tea plant</name>
    <name type="synonym">Thea sinensis</name>
    <dbReference type="NCBI Taxonomy" id="4442"/>
    <lineage>
        <taxon>Eukaryota</taxon>
        <taxon>Viridiplantae</taxon>
        <taxon>Streptophyta</taxon>
        <taxon>Embryophyta</taxon>
        <taxon>Tracheophyta</taxon>
        <taxon>Spermatophyta</taxon>
        <taxon>Magnoliopsida</taxon>
        <taxon>eudicotyledons</taxon>
        <taxon>Gunneridae</taxon>
        <taxon>Pentapetalae</taxon>
        <taxon>asterids</taxon>
        <taxon>Ericales</taxon>
        <taxon>Theaceae</taxon>
        <taxon>Camellia</taxon>
    </lineage>
</organism>
<evidence type="ECO:0000256" key="5">
    <source>
        <dbReference type="ARBA" id="ARBA00023002"/>
    </source>
</evidence>
<sequence length="99" mass="11208">MIVNSTLQLNPDVFKNPLAFNPRRWEDIDPQIASKNFMPFGGGTRQCAGAELAKSFFAIFLHVLVSEYRWTKIKGGDVAQTPMLRFEDGMHIKVSKKHA</sequence>
<evidence type="ECO:0000256" key="4">
    <source>
        <dbReference type="ARBA" id="ARBA00022989"/>
    </source>
</evidence>
<comment type="similarity">
    <text evidence="8">Belongs to the cytochrome P450 family.</text>
</comment>
<evidence type="ECO:0000256" key="1">
    <source>
        <dbReference type="ARBA" id="ARBA00004167"/>
    </source>
</evidence>
<keyword evidence="7 8" id="KW-0349">Heme</keyword>